<reference evidence="9 10" key="1">
    <citation type="submission" date="2018-11" db="EMBL/GenBank/DDBJ databases">
        <title>Sequencing the genomes of 1000 actinobacteria strains.</title>
        <authorList>
            <person name="Klenk H.-P."/>
        </authorList>
    </citation>
    <scope>NUCLEOTIDE SEQUENCE [LARGE SCALE GENOMIC DNA]</scope>
    <source>
        <strain evidence="9 10">DSM 13521</strain>
    </source>
</reference>
<evidence type="ECO:0000313" key="10">
    <source>
        <dbReference type="Proteomes" id="UP000275356"/>
    </source>
</evidence>
<proteinExistence type="inferred from homology"/>
<feature type="binding site" evidence="6 7">
    <location>
        <position position="118"/>
    </location>
    <ligand>
        <name>S-adenosyl-L-methionine</name>
        <dbReference type="ChEBI" id="CHEBI:59789"/>
    </ligand>
</feature>
<keyword evidence="2 6" id="KW-0489">Methyltransferase</keyword>
<gene>
    <name evidence="9" type="ORF">EDD28_2804</name>
</gene>
<sequence>MSLPSASPERPADPIAHVVFYAPCIPGNSGAAIRLAALTGAMLHLVEPLGFDMDEAKLRRAGLDYHDLAHVAVQPDLDAALDAARTHAPSSRVLAFTGSGDVTLDDVDLALGDVLLFGPEPTGLPEEVLADPRVDARVRIPMRPGLRSLNLANAATIAVYELWRRHGYVGGV</sequence>
<dbReference type="InterPro" id="IPR029026">
    <property type="entry name" value="tRNA_m1G_MTases_N"/>
</dbReference>
<evidence type="ECO:0000256" key="1">
    <source>
        <dbReference type="ARBA" id="ARBA00022490"/>
    </source>
</evidence>
<keyword evidence="3 6" id="KW-0808">Transferase</keyword>
<dbReference type="PANTHER" id="PTHR42971:SF1">
    <property type="entry name" value="TRNA (CYTIDINE(34)-2'-O)-METHYLTRANSFERASE"/>
    <property type="match status" value="1"/>
</dbReference>
<comment type="function">
    <text evidence="6">Could methylate the ribose at the nucleotide 34 wobble position in tRNA.</text>
</comment>
<dbReference type="InterPro" id="IPR001537">
    <property type="entry name" value="SpoU_MeTrfase"/>
</dbReference>
<protein>
    <recommendedName>
        <fullName evidence="6">Putative tRNA (cytidine(34)-2'-O)-methyltransferase</fullName>
        <ecNumber evidence="6">2.1.1.207</ecNumber>
    </recommendedName>
    <alternativeName>
        <fullName evidence="6">tRNA (cytidine/uridine-2'-O-)-methyltransferase</fullName>
    </alternativeName>
</protein>
<comment type="similarity">
    <text evidence="6">Belongs to the class IV-like SAM-binding methyltransferase superfamily. RNA methyltransferase TrmH family. TrmL subfamily.</text>
</comment>
<dbReference type="SUPFAM" id="SSF75217">
    <property type="entry name" value="alpha/beta knot"/>
    <property type="match status" value="1"/>
</dbReference>
<accession>A0A3N2D0T9</accession>
<comment type="caution">
    <text evidence="9">The sequence shown here is derived from an EMBL/GenBank/DDBJ whole genome shotgun (WGS) entry which is preliminary data.</text>
</comment>
<feature type="domain" description="tRNA/rRNA methyltransferase SpoU type" evidence="8">
    <location>
        <begin position="17"/>
        <end position="160"/>
    </location>
</feature>
<dbReference type="PANTHER" id="PTHR42971">
    <property type="entry name" value="TRNA (CYTIDINE(34)-2'-O)-METHYLTRANSFERASE"/>
    <property type="match status" value="1"/>
</dbReference>
<dbReference type="GO" id="GO:0005737">
    <property type="term" value="C:cytoplasm"/>
    <property type="evidence" value="ECO:0007669"/>
    <property type="project" value="UniProtKB-SubCell"/>
</dbReference>
<feature type="binding site" evidence="6 7">
    <location>
        <position position="140"/>
    </location>
    <ligand>
        <name>S-adenosyl-L-methionine</name>
        <dbReference type="ChEBI" id="CHEBI:59789"/>
    </ligand>
</feature>
<comment type="catalytic activity">
    <reaction evidence="6">
        <text>5-carboxymethylaminomethyluridine(34) in tRNA(Leu) + S-adenosyl-L-methionine = 5-carboxymethylaminomethyl-2'-O-methyluridine(34) in tRNA(Leu) + S-adenosyl-L-homocysteine + H(+)</text>
        <dbReference type="Rhea" id="RHEA:43088"/>
        <dbReference type="Rhea" id="RHEA-COMP:10333"/>
        <dbReference type="Rhea" id="RHEA-COMP:10334"/>
        <dbReference type="ChEBI" id="CHEBI:15378"/>
        <dbReference type="ChEBI" id="CHEBI:57856"/>
        <dbReference type="ChEBI" id="CHEBI:59789"/>
        <dbReference type="ChEBI" id="CHEBI:74508"/>
        <dbReference type="ChEBI" id="CHEBI:74511"/>
        <dbReference type="EC" id="2.1.1.207"/>
    </reaction>
</comment>
<dbReference type="HAMAP" id="MF_01885">
    <property type="entry name" value="tRNA_methyltr_TrmL"/>
    <property type="match status" value="1"/>
</dbReference>
<evidence type="ECO:0000259" key="8">
    <source>
        <dbReference type="Pfam" id="PF00588"/>
    </source>
</evidence>
<keyword evidence="1 6" id="KW-0963">Cytoplasm</keyword>
<evidence type="ECO:0000313" key="9">
    <source>
        <dbReference type="EMBL" id="ROR93392.1"/>
    </source>
</evidence>
<dbReference type="GO" id="GO:0141098">
    <property type="term" value="F:tRNA (cytidine(34)-2'-O)-methyltransferase activity"/>
    <property type="evidence" value="ECO:0007669"/>
    <property type="project" value="RHEA"/>
</dbReference>
<dbReference type="CDD" id="cd18094">
    <property type="entry name" value="SpoU-like_TrmL"/>
    <property type="match status" value="1"/>
</dbReference>
<keyword evidence="10" id="KW-1185">Reference proteome</keyword>
<dbReference type="GO" id="GO:0141102">
    <property type="term" value="F:tRNA (5-carboxymethylaminomethyluridine(34)-2'-O)-methyltransferase activity"/>
    <property type="evidence" value="ECO:0007669"/>
    <property type="project" value="RHEA"/>
</dbReference>
<dbReference type="GO" id="GO:0003723">
    <property type="term" value="F:RNA binding"/>
    <property type="evidence" value="ECO:0007669"/>
    <property type="project" value="InterPro"/>
</dbReference>
<dbReference type="PIRSF" id="PIRSF029256">
    <property type="entry name" value="SpoU_TrmH_prd"/>
    <property type="match status" value="1"/>
</dbReference>
<dbReference type="EC" id="2.1.1.207" evidence="6"/>
<comment type="subcellular location">
    <subcellularLocation>
        <location evidence="6">Cytoplasm</location>
    </subcellularLocation>
</comment>
<dbReference type="Proteomes" id="UP000275356">
    <property type="component" value="Unassembled WGS sequence"/>
</dbReference>
<dbReference type="Pfam" id="PF00588">
    <property type="entry name" value="SpoU_methylase"/>
    <property type="match status" value="1"/>
</dbReference>
<dbReference type="InterPro" id="IPR016914">
    <property type="entry name" value="TrmL"/>
</dbReference>
<evidence type="ECO:0000256" key="4">
    <source>
        <dbReference type="ARBA" id="ARBA00022691"/>
    </source>
</evidence>
<feature type="binding site" evidence="6 7">
    <location>
        <position position="148"/>
    </location>
    <ligand>
        <name>S-adenosyl-L-methionine</name>
        <dbReference type="ChEBI" id="CHEBI:59789"/>
    </ligand>
</feature>
<dbReference type="AlphaFoldDB" id="A0A3N2D0T9"/>
<keyword evidence="4 6" id="KW-0949">S-adenosyl-L-methionine</keyword>
<organism evidence="9 10">
    <name type="scientific">Salana multivorans</name>
    <dbReference type="NCBI Taxonomy" id="120377"/>
    <lineage>
        <taxon>Bacteria</taxon>
        <taxon>Bacillati</taxon>
        <taxon>Actinomycetota</taxon>
        <taxon>Actinomycetes</taxon>
        <taxon>Micrococcales</taxon>
        <taxon>Beutenbergiaceae</taxon>
        <taxon>Salana</taxon>
    </lineage>
</organism>
<dbReference type="GO" id="GO:0002130">
    <property type="term" value="P:wobble position ribose methylation"/>
    <property type="evidence" value="ECO:0007669"/>
    <property type="project" value="TreeGrafter"/>
</dbReference>
<evidence type="ECO:0000256" key="3">
    <source>
        <dbReference type="ARBA" id="ARBA00022679"/>
    </source>
</evidence>
<evidence type="ECO:0000256" key="2">
    <source>
        <dbReference type="ARBA" id="ARBA00022603"/>
    </source>
</evidence>
<comment type="catalytic activity">
    <reaction evidence="6">
        <text>cytidine(34) in tRNA + S-adenosyl-L-methionine = 2'-O-methylcytidine(34) in tRNA + S-adenosyl-L-homocysteine + H(+)</text>
        <dbReference type="Rhea" id="RHEA:43084"/>
        <dbReference type="Rhea" id="RHEA-COMP:10331"/>
        <dbReference type="Rhea" id="RHEA-COMP:10332"/>
        <dbReference type="ChEBI" id="CHEBI:15378"/>
        <dbReference type="ChEBI" id="CHEBI:57856"/>
        <dbReference type="ChEBI" id="CHEBI:59789"/>
        <dbReference type="ChEBI" id="CHEBI:74495"/>
        <dbReference type="ChEBI" id="CHEBI:82748"/>
        <dbReference type="EC" id="2.1.1.207"/>
    </reaction>
</comment>
<dbReference type="Gene3D" id="3.40.1280.10">
    <property type="match status" value="1"/>
</dbReference>
<dbReference type="EMBL" id="RKHQ01000002">
    <property type="protein sequence ID" value="ROR93392.1"/>
    <property type="molecule type" value="Genomic_DNA"/>
</dbReference>
<evidence type="ECO:0000256" key="7">
    <source>
        <dbReference type="PIRSR" id="PIRSR029256-1"/>
    </source>
</evidence>
<evidence type="ECO:0000256" key="5">
    <source>
        <dbReference type="ARBA" id="ARBA00022694"/>
    </source>
</evidence>
<comment type="caution">
    <text evidence="6">Lacks conserved residue(s) required for the propagation of feature annotation.</text>
</comment>
<keyword evidence="5 6" id="KW-0819">tRNA processing</keyword>
<name>A0A3N2D0T9_9MICO</name>
<evidence type="ECO:0000256" key="6">
    <source>
        <dbReference type="HAMAP-Rule" id="MF_01885"/>
    </source>
</evidence>
<dbReference type="InterPro" id="IPR029028">
    <property type="entry name" value="Alpha/beta_knot_MTases"/>
</dbReference>